<protein>
    <submittedName>
        <fullName evidence="1">Uncharacterized protein</fullName>
    </submittedName>
</protein>
<dbReference type="PATRIC" id="fig|993517.3.peg.3897"/>
<name>K5DE16_RHOBT</name>
<accession>K5DE16</accession>
<sequence length="45" mass="5267">MAFNSIPGLTARTMIQSRERLLFLKLDDDDTTSELCVRQFILHRN</sequence>
<comment type="caution">
    <text evidence="1">The sequence shown here is derived from an EMBL/GenBank/DDBJ whole genome shotgun (WGS) entry which is preliminary data.</text>
</comment>
<evidence type="ECO:0000313" key="1">
    <source>
        <dbReference type="EMBL" id="EKK01074.1"/>
    </source>
</evidence>
<dbReference type="AlphaFoldDB" id="K5DE16"/>
<evidence type="ECO:0000313" key="2">
    <source>
        <dbReference type="Proteomes" id="UP000007993"/>
    </source>
</evidence>
<proteinExistence type="predicted"/>
<dbReference type="Proteomes" id="UP000007993">
    <property type="component" value="Unassembled WGS sequence"/>
</dbReference>
<dbReference type="EMBL" id="AMCW01000106">
    <property type="protein sequence ID" value="EKK01074.1"/>
    <property type="molecule type" value="Genomic_DNA"/>
</dbReference>
<reference evidence="1 2" key="1">
    <citation type="journal article" date="2013" name="Mar. Genomics">
        <title>Expression of sulfatases in Rhodopirellula baltica and the diversity of sulfatases in the genus Rhodopirellula.</title>
        <authorList>
            <person name="Wegner C.E."/>
            <person name="Richter-Heitmann T."/>
            <person name="Klindworth A."/>
            <person name="Klockow C."/>
            <person name="Richter M."/>
            <person name="Achstetter T."/>
            <person name="Glockner F.O."/>
            <person name="Harder J."/>
        </authorList>
    </citation>
    <scope>NUCLEOTIDE SEQUENCE [LARGE SCALE GENOMIC DNA]</scope>
    <source>
        <strain evidence="1 2">SH28</strain>
    </source>
</reference>
<gene>
    <name evidence="1" type="ORF">RBSH_03592</name>
</gene>
<organism evidence="1 2">
    <name type="scientific">Rhodopirellula baltica SH28</name>
    <dbReference type="NCBI Taxonomy" id="993517"/>
    <lineage>
        <taxon>Bacteria</taxon>
        <taxon>Pseudomonadati</taxon>
        <taxon>Planctomycetota</taxon>
        <taxon>Planctomycetia</taxon>
        <taxon>Pirellulales</taxon>
        <taxon>Pirellulaceae</taxon>
        <taxon>Rhodopirellula</taxon>
    </lineage>
</organism>